<dbReference type="OrthoDB" id="3746929at2"/>
<evidence type="ECO:0000313" key="3">
    <source>
        <dbReference type="Proteomes" id="UP000291189"/>
    </source>
</evidence>
<protein>
    <recommendedName>
        <fullName evidence="4">Pilus assembly protein</fullName>
    </recommendedName>
</protein>
<evidence type="ECO:0008006" key="4">
    <source>
        <dbReference type="Google" id="ProtNLM"/>
    </source>
</evidence>
<organism evidence="2 3">
    <name type="scientific">Nocardioides iriomotensis</name>
    <dbReference type="NCBI Taxonomy" id="715784"/>
    <lineage>
        <taxon>Bacteria</taxon>
        <taxon>Bacillati</taxon>
        <taxon>Actinomycetota</taxon>
        <taxon>Actinomycetes</taxon>
        <taxon>Propionibacteriales</taxon>
        <taxon>Nocardioidaceae</taxon>
        <taxon>Nocardioides</taxon>
    </lineage>
</organism>
<evidence type="ECO:0000313" key="2">
    <source>
        <dbReference type="EMBL" id="RYU12895.1"/>
    </source>
</evidence>
<comment type="caution">
    <text evidence="2">The sequence shown here is derived from an EMBL/GenBank/DDBJ whole genome shotgun (WGS) entry which is preliminary data.</text>
</comment>
<gene>
    <name evidence="2" type="ORF">ETU37_08015</name>
</gene>
<reference evidence="2 3" key="1">
    <citation type="submission" date="2019-01" db="EMBL/GenBank/DDBJ databases">
        <title>Nocardioides guangzhouensis sp. nov., an actinobacterium isolated from soil.</title>
        <authorList>
            <person name="Fu Y."/>
            <person name="Cai Y."/>
            <person name="Lin Z."/>
            <person name="Chen P."/>
        </authorList>
    </citation>
    <scope>NUCLEOTIDE SEQUENCE [LARGE SCALE GENOMIC DNA]</scope>
    <source>
        <strain evidence="2 3">NBRC 105384</strain>
    </source>
</reference>
<proteinExistence type="predicted"/>
<name>A0A4Q5J5V0_9ACTN</name>
<dbReference type="AlphaFoldDB" id="A0A4Q5J5V0"/>
<evidence type="ECO:0000256" key="1">
    <source>
        <dbReference type="SAM" id="Phobius"/>
    </source>
</evidence>
<dbReference type="EMBL" id="SDPU01000020">
    <property type="protein sequence ID" value="RYU12895.1"/>
    <property type="molecule type" value="Genomic_DNA"/>
</dbReference>
<accession>A0A4Q5J5V0</accession>
<keyword evidence="1" id="KW-0472">Membrane</keyword>
<feature type="transmembrane region" description="Helical" evidence="1">
    <location>
        <begin position="29"/>
        <end position="52"/>
    </location>
</feature>
<dbReference type="Proteomes" id="UP000291189">
    <property type="component" value="Unassembled WGS sequence"/>
</dbReference>
<keyword evidence="1" id="KW-0812">Transmembrane</keyword>
<keyword evidence="3" id="KW-1185">Reference proteome</keyword>
<sequence length="164" mass="17374">MGSRRTPRLDRARGRGAGVVRRRGEDGTALIEVTWLAILLMVPLVYVVLAVYDVQRHAFAATAAARAAGRAFVLAPDVAQATAHAREAAAVALGDQRVDPGDVRVDIACEPAGDCLSPGSVVVVDVRTQVRLPLMPSVLGDGAPSIRVDAAHRVPYGTFREDRS</sequence>
<keyword evidence="1" id="KW-1133">Transmembrane helix</keyword>